<comment type="caution">
    <text evidence="2">The sequence shown here is derived from an EMBL/GenBank/DDBJ whole genome shotgun (WGS) entry which is preliminary data.</text>
</comment>
<evidence type="ECO:0000313" key="3">
    <source>
        <dbReference type="Proteomes" id="UP001162060"/>
    </source>
</evidence>
<dbReference type="EMBL" id="CAKLBY020000305">
    <property type="protein sequence ID" value="CAK7943972.1"/>
    <property type="molecule type" value="Genomic_DNA"/>
</dbReference>
<dbReference type="AlphaFoldDB" id="A0AAV1VCP2"/>
<evidence type="ECO:0000313" key="2">
    <source>
        <dbReference type="EMBL" id="CAK7943972.1"/>
    </source>
</evidence>
<organism evidence="2 3">
    <name type="scientific">Peronospora matthiolae</name>
    <dbReference type="NCBI Taxonomy" id="2874970"/>
    <lineage>
        <taxon>Eukaryota</taxon>
        <taxon>Sar</taxon>
        <taxon>Stramenopiles</taxon>
        <taxon>Oomycota</taxon>
        <taxon>Peronosporomycetes</taxon>
        <taxon>Peronosporales</taxon>
        <taxon>Peronosporaceae</taxon>
        <taxon>Peronospora</taxon>
    </lineage>
</organism>
<protein>
    <submittedName>
        <fullName evidence="2">Uncharacterized protein</fullName>
    </submittedName>
</protein>
<feature type="compositionally biased region" description="Polar residues" evidence="1">
    <location>
        <begin position="1"/>
        <end position="14"/>
    </location>
</feature>
<sequence>MNKANKQWARQTHGTHGATKRAQGEEYAVFMRRNKRYGWVKAMEEMVAALQDNDVGTITRRAPGCKALHTKWVYKTKATAEGELERLKARLMASVMDLSTVKVILALTATWGGVPSKHGDISNANVKANKEAHLRTYLQLPLDMSVSSATI</sequence>
<gene>
    <name evidence="2" type="ORF">PM001_LOCUS29122</name>
</gene>
<name>A0AAV1VCP2_9STRA</name>
<dbReference type="Proteomes" id="UP001162060">
    <property type="component" value="Unassembled WGS sequence"/>
</dbReference>
<proteinExistence type="predicted"/>
<reference evidence="2" key="1">
    <citation type="submission" date="2024-01" db="EMBL/GenBank/DDBJ databases">
        <authorList>
            <person name="Webb A."/>
        </authorList>
    </citation>
    <scope>NUCLEOTIDE SEQUENCE</scope>
    <source>
        <strain evidence="2">Pm1</strain>
    </source>
</reference>
<evidence type="ECO:0000256" key="1">
    <source>
        <dbReference type="SAM" id="MobiDB-lite"/>
    </source>
</evidence>
<feature type="region of interest" description="Disordered" evidence="1">
    <location>
        <begin position="1"/>
        <end position="23"/>
    </location>
</feature>
<accession>A0AAV1VCP2</accession>